<dbReference type="Pfam" id="PF04548">
    <property type="entry name" value="AIG1"/>
    <property type="match status" value="1"/>
</dbReference>
<dbReference type="OrthoDB" id="2611327at2759"/>
<dbReference type="PANTHER" id="PTHR32046">
    <property type="entry name" value="G DOMAIN-CONTAINING PROTEIN"/>
    <property type="match status" value="1"/>
</dbReference>
<dbReference type="CDD" id="cd00882">
    <property type="entry name" value="Ras_like_GTPase"/>
    <property type="match status" value="1"/>
</dbReference>
<feature type="domain" description="AIG1-type G" evidence="2">
    <location>
        <begin position="45"/>
        <end position="213"/>
    </location>
</feature>
<dbReference type="InterPro" id="IPR006703">
    <property type="entry name" value="G_AIG1"/>
</dbReference>
<dbReference type="AlphaFoldDB" id="A0A2A9NI23"/>
<name>A0A2A9NI23_9AGAR</name>
<dbReference type="InterPro" id="IPR025662">
    <property type="entry name" value="Sigma_54_int_dom_ATP-bd_1"/>
</dbReference>
<dbReference type="Proteomes" id="UP000242287">
    <property type="component" value="Unassembled WGS sequence"/>
</dbReference>
<evidence type="ECO:0000256" key="1">
    <source>
        <dbReference type="ARBA" id="ARBA00022741"/>
    </source>
</evidence>
<keyword evidence="1" id="KW-0547">Nucleotide-binding</keyword>
<gene>
    <name evidence="3" type="ORF">AMATHDRAFT_49934</name>
</gene>
<evidence type="ECO:0000313" key="3">
    <source>
        <dbReference type="EMBL" id="PFH47907.1"/>
    </source>
</evidence>
<sequence>MDSTSHVLNSYDNGFDDYDRPTLNTIESLSRGIIKSKHNATEYIILLVGETGTGKTSLLSLLANTLAGRSPRDYNLVHDSKNEAGGGNKHSQTNAAKVYEFYSTNGIKVRILDTPGLADTRGIQQDEQHKASIATAIQNNITSVNAVIILANGTVPRLGVATDYALSALSAIFPRTLANNIGLLFTNVSSPLSWNFDQNSLPDVLRSSDNQFLIDNPVAMWKKLKEMRESGTFSRRALSQLDSAVQEGYKKALEVLGDLFDWLDELKPQATKEIYTLYRQSQEIDQNISNALSRAAQLADKKNQLKIIVSSAEGAKLVRHFFYLFIGTRRSLSILISQTMKQFQNFKSIITQNTWVQSPTSGHNTLCSRPNCYSNCHRSCALNFTLDPSGLLGCAAITDGRCRCGHSYLDHRHYNVEWTQKAETQTRVDANAERKYKDAEGNKAKQEQLKIAVDREISRLDKELDNLLILVGDLTQSYAKLSLSGSFAGQVRKSVRLIETNLEAMRNSKADAKSIEKMEKSLESMKEKLRIVETAGTKRR</sequence>
<protein>
    <recommendedName>
        <fullName evidence="2">AIG1-type G domain-containing protein</fullName>
    </recommendedName>
</protein>
<dbReference type="SUPFAM" id="SSF52540">
    <property type="entry name" value="P-loop containing nucleoside triphosphate hydrolases"/>
    <property type="match status" value="2"/>
</dbReference>
<evidence type="ECO:0000259" key="2">
    <source>
        <dbReference type="Pfam" id="PF04548"/>
    </source>
</evidence>
<accession>A0A2A9NI23</accession>
<organism evidence="3 4">
    <name type="scientific">Amanita thiersii Skay4041</name>
    <dbReference type="NCBI Taxonomy" id="703135"/>
    <lineage>
        <taxon>Eukaryota</taxon>
        <taxon>Fungi</taxon>
        <taxon>Dikarya</taxon>
        <taxon>Basidiomycota</taxon>
        <taxon>Agaricomycotina</taxon>
        <taxon>Agaricomycetes</taxon>
        <taxon>Agaricomycetidae</taxon>
        <taxon>Agaricales</taxon>
        <taxon>Pluteineae</taxon>
        <taxon>Amanitaceae</taxon>
        <taxon>Amanita</taxon>
    </lineage>
</organism>
<dbReference type="GO" id="GO:0005525">
    <property type="term" value="F:GTP binding"/>
    <property type="evidence" value="ECO:0007669"/>
    <property type="project" value="InterPro"/>
</dbReference>
<dbReference type="EMBL" id="KZ302085">
    <property type="protein sequence ID" value="PFH47907.1"/>
    <property type="molecule type" value="Genomic_DNA"/>
</dbReference>
<dbReference type="STRING" id="703135.A0A2A9NI23"/>
<dbReference type="InterPro" id="IPR027417">
    <property type="entry name" value="P-loop_NTPase"/>
</dbReference>
<proteinExistence type="predicted"/>
<reference evidence="3 4" key="1">
    <citation type="submission" date="2014-02" db="EMBL/GenBank/DDBJ databases">
        <title>Transposable element dynamics among asymbiotic and ectomycorrhizal Amanita fungi.</title>
        <authorList>
            <consortium name="DOE Joint Genome Institute"/>
            <person name="Hess J."/>
            <person name="Skrede I."/>
            <person name="Wolfe B."/>
            <person name="LaButti K."/>
            <person name="Ohm R.A."/>
            <person name="Grigoriev I.V."/>
            <person name="Pringle A."/>
        </authorList>
    </citation>
    <scope>NUCLEOTIDE SEQUENCE [LARGE SCALE GENOMIC DNA]</scope>
    <source>
        <strain evidence="3 4">SKay4041</strain>
    </source>
</reference>
<dbReference type="PROSITE" id="PS00675">
    <property type="entry name" value="SIGMA54_INTERACT_1"/>
    <property type="match status" value="1"/>
</dbReference>
<keyword evidence="4" id="KW-1185">Reference proteome</keyword>
<dbReference type="Gene3D" id="3.40.50.300">
    <property type="entry name" value="P-loop containing nucleotide triphosphate hydrolases"/>
    <property type="match status" value="1"/>
</dbReference>
<evidence type="ECO:0000313" key="4">
    <source>
        <dbReference type="Proteomes" id="UP000242287"/>
    </source>
</evidence>
<dbReference type="PANTHER" id="PTHR32046:SF12">
    <property type="entry name" value="AIG1-TYPE G DOMAIN-CONTAINING PROTEIN"/>
    <property type="match status" value="1"/>
</dbReference>